<feature type="non-terminal residue" evidence="2">
    <location>
        <position position="77"/>
    </location>
</feature>
<reference evidence="2 3" key="1">
    <citation type="submission" date="2018-03" db="EMBL/GenBank/DDBJ databases">
        <title>Whole genome sequencing of Histamine producing bacteria.</title>
        <authorList>
            <person name="Butler K."/>
        </authorList>
    </citation>
    <scope>NUCLEOTIDE SEQUENCE [LARGE SCALE GENOMIC DNA]</scope>
    <source>
        <strain evidence="2 3">BS2</strain>
    </source>
</reference>
<gene>
    <name evidence="2" type="ORF">CTM88_20825</name>
</gene>
<dbReference type="AlphaFoldDB" id="A0A2T3IEA7"/>
<dbReference type="EMBL" id="PYMK01000049">
    <property type="protein sequence ID" value="PSU21266.1"/>
    <property type="molecule type" value="Genomic_DNA"/>
</dbReference>
<dbReference type="OrthoDB" id="7355934at2"/>
<accession>A0A2T3IEA7</accession>
<organism evidence="2 3">
    <name type="scientific">Photobacterium aquimaris</name>
    <dbReference type="NCBI Taxonomy" id="512643"/>
    <lineage>
        <taxon>Bacteria</taxon>
        <taxon>Pseudomonadati</taxon>
        <taxon>Pseudomonadota</taxon>
        <taxon>Gammaproteobacteria</taxon>
        <taxon>Vibrionales</taxon>
        <taxon>Vibrionaceae</taxon>
        <taxon>Photobacterium</taxon>
    </lineage>
</organism>
<dbReference type="RefSeq" id="WP_146145181.1">
    <property type="nucleotide sequence ID" value="NZ_PYMK01000049.1"/>
</dbReference>
<dbReference type="InterPro" id="IPR024442">
    <property type="entry name" value="Transposase_Zn_ribbon"/>
</dbReference>
<evidence type="ECO:0000259" key="1">
    <source>
        <dbReference type="Pfam" id="PF12760"/>
    </source>
</evidence>
<evidence type="ECO:0000313" key="3">
    <source>
        <dbReference type="Proteomes" id="UP000240254"/>
    </source>
</evidence>
<protein>
    <submittedName>
        <fullName evidence="2">IS1595 family transposase</fullName>
    </submittedName>
</protein>
<sequence length="77" mass="9041">MPKNSIQFQKGFSIPEFMQMYGTEMQCRERLFNIRWKNGYVCPNCASKSYCELKSRSLYQCNKCHHQTSLTAATLFS</sequence>
<dbReference type="Pfam" id="PF12760">
    <property type="entry name" value="Zn_ribbon_IS1595"/>
    <property type="match status" value="1"/>
</dbReference>
<dbReference type="Proteomes" id="UP000240254">
    <property type="component" value="Unassembled WGS sequence"/>
</dbReference>
<evidence type="ECO:0000313" key="2">
    <source>
        <dbReference type="EMBL" id="PSU21266.1"/>
    </source>
</evidence>
<proteinExistence type="predicted"/>
<feature type="domain" description="Transposase zinc-ribbon" evidence="1">
    <location>
        <begin position="22"/>
        <end position="67"/>
    </location>
</feature>
<name>A0A2T3IEA7_9GAMM</name>
<comment type="caution">
    <text evidence="2">The sequence shown here is derived from an EMBL/GenBank/DDBJ whole genome shotgun (WGS) entry which is preliminary data.</text>
</comment>